<dbReference type="EC" id="3.5.1.9" evidence="1"/>
<proteinExistence type="predicted"/>
<dbReference type="RefSeq" id="WP_204664989.1">
    <property type="nucleotide sequence ID" value="NZ_JAFBDT010000021.1"/>
</dbReference>
<evidence type="ECO:0000313" key="2">
    <source>
        <dbReference type="Proteomes" id="UP000767854"/>
    </source>
</evidence>
<comment type="caution">
    <text evidence="1">The sequence shown here is derived from an EMBL/GenBank/DDBJ whole genome shotgun (WGS) entry which is preliminary data.</text>
</comment>
<evidence type="ECO:0000313" key="1">
    <source>
        <dbReference type="EMBL" id="MBM7562559.1"/>
    </source>
</evidence>
<dbReference type="InterPro" id="IPR007325">
    <property type="entry name" value="KFase/CYL"/>
</dbReference>
<gene>
    <name evidence="1" type="ORF">JOC49_002120</name>
</gene>
<organism evidence="1 2">
    <name type="scientific">Fusibacter tunisiensis</name>
    <dbReference type="NCBI Taxonomy" id="1008308"/>
    <lineage>
        <taxon>Bacteria</taxon>
        <taxon>Bacillati</taxon>
        <taxon>Bacillota</taxon>
        <taxon>Clostridia</taxon>
        <taxon>Eubacteriales</taxon>
        <taxon>Eubacteriales Family XII. Incertae Sedis</taxon>
        <taxon>Fusibacter</taxon>
    </lineage>
</organism>
<keyword evidence="2" id="KW-1185">Reference proteome</keyword>
<dbReference type="EMBL" id="JAFBDT010000021">
    <property type="protein sequence ID" value="MBM7562559.1"/>
    <property type="molecule type" value="Genomic_DNA"/>
</dbReference>
<dbReference type="SUPFAM" id="SSF102198">
    <property type="entry name" value="Putative cyclase"/>
    <property type="match status" value="1"/>
</dbReference>
<dbReference type="Pfam" id="PF04199">
    <property type="entry name" value="Cyclase"/>
    <property type="match status" value="1"/>
</dbReference>
<dbReference type="GO" id="GO:0004061">
    <property type="term" value="F:arylformamidase activity"/>
    <property type="evidence" value="ECO:0007669"/>
    <property type="project" value="UniProtKB-EC"/>
</dbReference>
<dbReference type="InterPro" id="IPR037175">
    <property type="entry name" value="KFase_sf"/>
</dbReference>
<name>A0ABS2MT36_9FIRM</name>
<keyword evidence="1" id="KW-0378">Hydrolase</keyword>
<reference evidence="1 2" key="1">
    <citation type="submission" date="2021-01" db="EMBL/GenBank/DDBJ databases">
        <title>Genomic Encyclopedia of Type Strains, Phase IV (KMG-IV): sequencing the most valuable type-strain genomes for metagenomic binning, comparative biology and taxonomic classification.</title>
        <authorList>
            <person name="Goeker M."/>
        </authorList>
    </citation>
    <scope>NUCLEOTIDE SEQUENCE [LARGE SCALE GENOMIC DNA]</scope>
    <source>
        <strain evidence="1 2">DSM 24436</strain>
    </source>
</reference>
<sequence length="208" mass="22757">MKTWIDITTPISEDMMVYKNKPVKMTKIETRATHAKDGYHESTLHMDLHAGTHIDMPLHMVDGGLDSTDFDVASVNGPCVVVDFSNEKEAEVTASFLEKQAIQPGDIVVIKTKNAYAKVFDANYDYLEASGATYLKDLGVKAVGIDALGIERSDPDHPTHTILLTNGIPIIEGLKLDAVSGGRYDFICLPLKIVGVEGLPARIYLDPK</sequence>
<dbReference type="PANTHER" id="PTHR31118:SF12">
    <property type="entry name" value="CYCLASE-LIKE PROTEIN 2"/>
    <property type="match status" value="1"/>
</dbReference>
<protein>
    <submittedName>
        <fullName evidence="1">Arylformamidase</fullName>
        <ecNumber evidence="1">3.5.1.9</ecNumber>
    </submittedName>
</protein>
<dbReference type="PANTHER" id="PTHR31118">
    <property type="entry name" value="CYCLASE-LIKE PROTEIN 2"/>
    <property type="match status" value="1"/>
</dbReference>
<dbReference type="Gene3D" id="3.50.30.50">
    <property type="entry name" value="Putative cyclase"/>
    <property type="match status" value="1"/>
</dbReference>
<accession>A0ABS2MT36</accession>
<dbReference type="Proteomes" id="UP000767854">
    <property type="component" value="Unassembled WGS sequence"/>
</dbReference>